<keyword evidence="5" id="KW-1185">Reference proteome</keyword>
<feature type="region of interest" description="Disordered" evidence="1">
    <location>
        <begin position="269"/>
        <end position="326"/>
    </location>
</feature>
<dbReference type="Pfam" id="PF13768">
    <property type="entry name" value="VWA_3"/>
    <property type="match status" value="1"/>
</dbReference>
<sequence length="884" mass="93509">MTVPITPLRPEECRPVPHAGLGALETEKGNLPLESVDVTARLTGLVAGVEVVQTFRNPFDVSLEATYVFPLPPRAAVTAFRMEADDQVIDGVLKERGQARADYDRALAEGKRAAIAEEDRPDVFTIRVGNIVPRERVVVRLTMSQPLPYEDGAAEFRFPLVVAPRYIPGVPLSEPAAGDGVAPDTDAVPDASRISPPVLLPGFPSPVRLSLTTTIDSAGLGLREVRSSLHEVEREGDTITLRPGERLDRDFILRLAFDASSSLALVPDTLPDDAPSDVPGELRGGVPERVPGGPSRQGARAGEAVREAAAAGGEAGGAPGTSEGTFVLTLLPPPEGSARSAPRDVVLLLDRSGSMTGWKMVAARRAAARIVDTLTRHDRFAVLSFDSVVERAFPGGMVEAIDRNRYRAVEHLAGLGARGGTELLAPLEEALRLLAGRDDDLSGEPARDRVLVLVTDGQVGNEDEILERVGSRLGGARVHTVGIDRAVNAGFLGRLALLGSGRCELVESEDRLDEAMEHIHRRIGSPLVTDVSVRADGVDLVAGTVTHAGSLYAGVPLVVTGRYRGRPAGALTVHGRTTDGRPWEERVEGRPARDGAARAVWARAHLRTLEDRYAVGDRSLEQQIVDLSLRFGVLCRFTAFVAVDTHVTAEGAPEHRVLQPVELPSGWEMPAAMPMMVAGAPMMATMAAVTSSTADAPIGAAPGAPGAPPPSAPFAAAPPPPLAPAPPPVQGERGGMGGKARLPRGLSAGGFLSRRGPAPAAMTNLDGVRPLLTEELARLGQAESLPERERRRYLADLASRLRVVAQMVGDHPDLLALAADLDKAEWADSSLDDLWRRTADLLTALVGGPGKGEHGKGEHGTGHGEGKHGAAAEKGGRRPFWKRS</sequence>
<dbReference type="PANTHER" id="PTHR45737:SF6">
    <property type="entry name" value="VON WILLEBRAND FACTOR A DOMAIN-CONTAINING PROTEIN 5A"/>
    <property type="match status" value="1"/>
</dbReference>
<evidence type="ECO:0000259" key="2">
    <source>
        <dbReference type="PROSITE" id="PS50234"/>
    </source>
</evidence>
<dbReference type="SMART" id="SM00609">
    <property type="entry name" value="VIT"/>
    <property type="match status" value="1"/>
</dbReference>
<feature type="region of interest" description="Disordered" evidence="1">
    <location>
        <begin position="699"/>
        <end position="764"/>
    </location>
</feature>
<comment type="caution">
    <text evidence="4">The sequence shown here is derived from an EMBL/GenBank/DDBJ whole genome shotgun (WGS) entry which is preliminary data.</text>
</comment>
<feature type="compositionally biased region" description="Pro residues" evidence="1">
    <location>
        <begin position="705"/>
        <end position="729"/>
    </location>
</feature>
<reference evidence="4 5" key="1">
    <citation type="submission" date="2021-01" db="EMBL/GenBank/DDBJ databases">
        <title>Whole genome shotgun sequence of Microbispora amethystogenes NBRC 101907.</title>
        <authorList>
            <person name="Komaki H."/>
            <person name="Tamura T."/>
        </authorList>
    </citation>
    <scope>NUCLEOTIDE SEQUENCE [LARGE SCALE GENOMIC DNA]</scope>
    <source>
        <strain evidence="4 5">NBRC 101907</strain>
    </source>
</reference>
<dbReference type="Gene3D" id="3.40.50.410">
    <property type="entry name" value="von Willebrand factor, type A domain"/>
    <property type="match status" value="1"/>
</dbReference>
<dbReference type="SMART" id="SM00327">
    <property type="entry name" value="VWA"/>
    <property type="match status" value="1"/>
</dbReference>
<dbReference type="Proteomes" id="UP000651728">
    <property type="component" value="Unassembled WGS sequence"/>
</dbReference>
<dbReference type="InterPro" id="IPR036465">
    <property type="entry name" value="vWFA_dom_sf"/>
</dbReference>
<feature type="compositionally biased region" description="Basic and acidic residues" evidence="1">
    <location>
        <begin position="851"/>
        <end position="876"/>
    </location>
</feature>
<dbReference type="PROSITE" id="PS51468">
    <property type="entry name" value="VIT"/>
    <property type="match status" value="1"/>
</dbReference>
<dbReference type="SUPFAM" id="SSF53300">
    <property type="entry name" value="vWA-like"/>
    <property type="match status" value="1"/>
</dbReference>
<accession>A0ABQ4F5N6</accession>
<dbReference type="PROSITE" id="PS50234">
    <property type="entry name" value="VWFA"/>
    <property type="match status" value="1"/>
</dbReference>
<feature type="domain" description="VWFA" evidence="2">
    <location>
        <begin position="344"/>
        <end position="523"/>
    </location>
</feature>
<dbReference type="InterPro" id="IPR002035">
    <property type="entry name" value="VWF_A"/>
</dbReference>
<organism evidence="4 5">
    <name type="scientific">Microbispora amethystogenes</name>
    <dbReference type="NCBI Taxonomy" id="1427754"/>
    <lineage>
        <taxon>Bacteria</taxon>
        <taxon>Bacillati</taxon>
        <taxon>Actinomycetota</taxon>
        <taxon>Actinomycetes</taxon>
        <taxon>Streptosporangiales</taxon>
        <taxon>Streptosporangiaceae</taxon>
        <taxon>Microbispora</taxon>
    </lineage>
</organism>
<gene>
    <name evidence="4" type="ORF">Mam01_02790</name>
</gene>
<evidence type="ECO:0000256" key="1">
    <source>
        <dbReference type="SAM" id="MobiDB-lite"/>
    </source>
</evidence>
<feature type="region of interest" description="Disordered" evidence="1">
    <location>
        <begin position="846"/>
        <end position="884"/>
    </location>
</feature>
<dbReference type="InterPro" id="IPR013694">
    <property type="entry name" value="VIT"/>
</dbReference>
<dbReference type="EMBL" id="BOOB01000003">
    <property type="protein sequence ID" value="GIH30115.1"/>
    <property type="molecule type" value="Genomic_DNA"/>
</dbReference>
<name>A0ABQ4F5N6_9ACTN</name>
<feature type="compositionally biased region" description="Low complexity" evidence="1">
    <location>
        <begin position="284"/>
        <end position="312"/>
    </location>
</feature>
<proteinExistence type="predicted"/>
<evidence type="ECO:0000313" key="5">
    <source>
        <dbReference type="Proteomes" id="UP000651728"/>
    </source>
</evidence>
<evidence type="ECO:0000313" key="4">
    <source>
        <dbReference type="EMBL" id="GIH30115.1"/>
    </source>
</evidence>
<evidence type="ECO:0000259" key="3">
    <source>
        <dbReference type="PROSITE" id="PS51468"/>
    </source>
</evidence>
<dbReference type="RefSeq" id="WP_239100945.1">
    <property type="nucleotide sequence ID" value="NZ_BAABEJ010000001.1"/>
</dbReference>
<dbReference type="PANTHER" id="PTHR45737">
    <property type="entry name" value="VON WILLEBRAND FACTOR A DOMAIN-CONTAINING PROTEIN 5A"/>
    <property type="match status" value="1"/>
</dbReference>
<feature type="domain" description="VIT" evidence="3">
    <location>
        <begin position="17"/>
        <end position="145"/>
    </location>
</feature>
<protein>
    <submittedName>
        <fullName evidence="4">Inter-alpha-trypsin inhibitor domain-containing protein</fullName>
    </submittedName>
</protein>
<dbReference type="Pfam" id="PF08487">
    <property type="entry name" value="VIT"/>
    <property type="match status" value="1"/>
</dbReference>